<dbReference type="InParanoid" id="B0WAZ9"/>
<feature type="region of interest" description="Disordered" evidence="1">
    <location>
        <begin position="1"/>
        <end position="21"/>
    </location>
</feature>
<dbReference type="AlphaFoldDB" id="B0WAZ9"/>
<dbReference type="Proteomes" id="UP000002320">
    <property type="component" value="Unassembled WGS sequence"/>
</dbReference>
<dbReference type="EnsemblMetazoa" id="CPIJ004159-RA">
    <property type="protein sequence ID" value="CPIJ004159-PA"/>
    <property type="gene ID" value="CPIJ004159"/>
</dbReference>
<evidence type="ECO:0000256" key="1">
    <source>
        <dbReference type="SAM" id="MobiDB-lite"/>
    </source>
</evidence>
<dbReference type="KEGG" id="cqu:CpipJ_CPIJ004159"/>
<organism>
    <name type="scientific">Culex quinquefasciatus</name>
    <name type="common">Southern house mosquito</name>
    <name type="synonym">Culex pungens</name>
    <dbReference type="NCBI Taxonomy" id="7176"/>
    <lineage>
        <taxon>Eukaryota</taxon>
        <taxon>Metazoa</taxon>
        <taxon>Ecdysozoa</taxon>
        <taxon>Arthropoda</taxon>
        <taxon>Hexapoda</taxon>
        <taxon>Insecta</taxon>
        <taxon>Pterygota</taxon>
        <taxon>Neoptera</taxon>
        <taxon>Endopterygota</taxon>
        <taxon>Diptera</taxon>
        <taxon>Nematocera</taxon>
        <taxon>Culicoidea</taxon>
        <taxon>Culicidae</taxon>
        <taxon>Culicinae</taxon>
        <taxon>Culicini</taxon>
        <taxon>Culex</taxon>
        <taxon>Culex</taxon>
    </lineage>
</organism>
<protein>
    <submittedName>
        <fullName evidence="2 3">Odorant receptor 13a</fullName>
    </submittedName>
</protein>
<keyword evidence="2" id="KW-0675">Receptor</keyword>
<dbReference type="VEuPathDB" id="VectorBase:CPIJ004159"/>
<reference evidence="2" key="1">
    <citation type="submission" date="2007-03" db="EMBL/GenBank/DDBJ databases">
        <title>Annotation of Culex pipiens quinquefasciatus.</title>
        <authorList>
            <consortium name="The Broad Institute Genome Sequencing Platform"/>
            <person name="Atkinson P.W."/>
            <person name="Hemingway J."/>
            <person name="Christensen B.M."/>
            <person name="Higgs S."/>
            <person name="Kodira C."/>
            <person name="Hannick L."/>
            <person name="Megy K."/>
            <person name="O'Leary S."/>
            <person name="Pearson M."/>
            <person name="Haas B.J."/>
            <person name="Mauceli E."/>
            <person name="Wortman J.R."/>
            <person name="Lee N.H."/>
            <person name="Guigo R."/>
            <person name="Stanke M."/>
            <person name="Alvarado L."/>
            <person name="Amedeo P."/>
            <person name="Antoine C.H."/>
            <person name="Arensburger P."/>
            <person name="Bidwell S.L."/>
            <person name="Crawford M."/>
            <person name="Camaro F."/>
            <person name="Devon K."/>
            <person name="Engels R."/>
            <person name="Hammond M."/>
            <person name="Howarth C."/>
            <person name="Koehrsen M."/>
            <person name="Lawson D."/>
            <person name="Montgomery P."/>
            <person name="Nene V."/>
            <person name="Nusbaum C."/>
            <person name="Puiu D."/>
            <person name="Romero-Severson J."/>
            <person name="Severson D.W."/>
            <person name="Shumway M."/>
            <person name="Sisk P."/>
            <person name="Stolte C."/>
            <person name="Zeng Q."/>
            <person name="Eisenstadt E."/>
            <person name="Fraser-Liggett C."/>
            <person name="Strausberg R."/>
            <person name="Galagan J."/>
            <person name="Birren B."/>
            <person name="Collins F.H."/>
        </authorList>
    </citation>
    <scope>NUCLEOTIDE SEQUENCE [LARGE SCALE GENOMIC DNA]</scope>
    <source>
        <strain evidence="2">JHB</strain>
    </source>
</reference>
<accession>B0WAZ9</accession>
<gene>
    <name evidence="3" type="primary">6035757</name>
    <name evidence="2" type="ORF">CpipJ_CPIJ004159</name>
</gene>
<dbReference type="VEuPathDB" id="VectorBase:CQUJHB005318"/>
<name>B0WAZ9_CULQU</name>
<dbReference type="HOGENOM" id="CLU_2592124_0_0_1"/>
<feature type="compositionally biased region" description="Basic residues" evidence="1">
    <location>
        <begin position="1"/>
        <end position="11"/>
    </location>
</feature>
<evidence type="ECO:0000313" key="4">
    <source>
        <dbReference type="Proteomes" id="UP000002320"/>
    </source>
</evidence>
<evidence type="ECO:0000313" key="2">
    <source>
        <dbReference type="EMBL" id="EDS41957.1"/>
    </source>
</evidence>
<keyword evidence="4" id="KW-1185">Reference proteome</keyword>
<sequence length="80" mass="8663">MLKKFRINRKTAGRDVTESGYHSPVSLSAARAGRNADKPPELVGLWGPPDQFWRFLAAIGWGTAVILNPQSSARDGLSGL</sequence>
<dbReference type="EMBL" id="DS231876">
    <property type="protein sequence ID" value="EDS41957.1"/>
    <property type="molecule type" value="Genomic_DNA"/>
</dbReference>
<evidence type="ECO:0000313" key="3">
    <source>
        <dbReference type="EnsemblMetazoa" id="CPIJ004159-PA"/>
    </source>
</evidence>
<reference evidence="3" key="2">
    <citation type="submission" date="2020-05" db="UniProtKB">
        <authorList>
            <consortium name="EnsemblMetazoa"/>
        </authorList>
    </citation>
    <scope>IDENTIFICATION</scope>
    <source>
        <strain evidence="3">JHB</strain>
    </source>
</reference>
<proteinExistence type="predicted"/>